<evidence type="ECO:0000313" key="4">
    <source>
        <dbReference type="Proteomes" id="UP000593566"/>
    </source>
</evidence>
<keyword evidence="4" id="KW-1185">Reference proteome</keyword>
<dbReference type="RefSeq" id="XP_037156316.1">
    <property type="nucleotide sequence ID" value="XM_037298980.1"/>
</dbReference>
<keyword evidence="2" id="KW-1133">Transmembrane helix</keyword>
<dbReference type="GeneID" id="59336509"/>
<gene>
    <name evidence="3" type="ORF">HO133_008112</name>
</gene>
<dbReference type="AlphaFoldDB" id="A0A8H6FH50"/>
<protein>
    <submittedName>
        <fullName evidence="3">Uncharacterized protein</fullName>
    </submittedName>
</protein>
<comment type="caution">
    <text evidence="3">The sequence shown here is derived from an EMBL/GenBank/DDBJ whole genome shotgun (WGS) entry which is preliminary data.</text>
</comment>
<name>A0A8H6FH50_9LECA</name>
<dbReference type="EMBL" id="JACCJB010000004">
    <property type="protein sequence ID" value="KAF6228382.1"/>
    <property type="molecule type" value="Genomic_DNA"/>
</dbReference>
<evidence type="ECO:0000256" key="1">
    <source>
        <dbReference type="SAM" id="MobiDB-lite"/>
    </source>
</evidence>
<feature type="region of interest" description="Disordered" evidence="1">
    <location>
        <begin position="122"/>
        <end position="149"/>
    </location>
</feature>
<keyword evidence="2" id="KW-0812">Transmembrane</keyword>
<sequence length="149" mass="16993">MSDFINSVILTTNTHPYTFGLVIFILALFAAFALVVVSMTGLHYECDCEENSPIFTDQETRPLLDSQDPLKDYPFGRYVTRTVSAKRAKKQSVNRAILRQMLEADWVESSYGTITAAPRVGEKRKMRDDGMGRGKRIRMEESSEEDSEW</sequence>
<evidence type="ECO:0000256" key="2">
    <source>
        <dbReference type="SAM" id="Phobius"/>
    </source>
</evidence>
<organism evidence="3 4">
    <name type="scientific">Letharia lupina</name>
    <dbReference type="NCBI Taxonomy" id="560253"/>
    <lineage>
        <taxon>Eukaryota</taxon>
        <taxon>Fungi</taxon>
        <taxon>Dikarya</taxon>
        <taxon>Ascomycota</taxon>
        <taxon>Pezizomycotina</taxon>
        <taxon>Lecanoromycetes</taxon>
        <taxon>OSLEUM clade</taxon>
        <taxon>Lecanoromycetidae</taxon>
        <taxon>Lecanorales</taxon>
        <taxon>Lecanorineae</taxon>
        <taxon>Parmeliaceae</taxon>
        <taxon>Letharia</taxon>
    </lineage>
</organism>
<reference evidence="3 4" key="1">
    <citation type="journal article" date="2020" name="Genomics">
        <title>Complete, high-quality genomes from long-read metagenomic sequencing of two wolf lichen thalli reveals enigmatic genome architecture.</title>
        <authorList>
            <person name="McKenzie S.K."/>
            <person name="Walston R.F."/>
            <person name="Allen J.L."/>
        </authorList>
    </citation>
    <scope>NUCLEOTIDE SEQUENCE [LARGE SCALE GENOMIC DNA]</scope>
    <source>
        <strain evidence="3">WasteWater1</strain>
    </source>
</reference>
<keyword evidence="2" id="KW-0472">Membrane</keyword>
<evidence type="ECO:0000313" key="3">
    <source>
        <dbReference type="EMBL" id="KAF6228382.1"/>
    </source>
</evidence>
<dbReference type="Proteomes" id="UP000593566">
    <property type="component" value="Unassembled WGS sequence"/>
</dbReference>
<proteinExistence type="predicted"/>
<accession>A0A8H6FH50</accession>
<feature type="compositionally biased region" description="Basic and acidic residues" evidence="1">
    <location>
        <begin position="122"/>
        <end position="141"/>
    </location>
</feature>
<feature type="transmembrane region" description="Helical" evidence="2">
    <location>
        <begin position="17"/>
        <end position="37"/>
    </location>
</feature>